<evidence type="ECO:0000256" key="1">
    <source>
        <dbReference type="SAM" id="MobiDB-lite"/>
    </source>
</evidence>
<sequence>MSNQPDLSDAVGQPVEASTLQPEAGVSQDSQVAQTAATVYTIPRHWPVPQITIFYRDKKFAMGRDAIANMGKREFMSALFIMHVWVRPYPGVKWQDHYYQNHNFSKTATIQATFYYTHGDHDVGPLPLAGLGWAEMIQNVVTIELIYSDE</sequence>
<dbReference type="AlphaFoldDB" id="A0A5C3PLE7"/>
<protein>
    <submittedName>
        <fullName evidence="2">Uncharacterized protein</fullName>
    </submittedName>
</protein>
<gene>
    <name evidence="2" type="ORF">K466DRAFT_543201</name>
</gene>
<accession>A0A5C3PLE7</accession>
<keyword evidence="3" id="KW-1185">Reference proteome</keyword>
<dbReference type="EMBL" id="ML211041">
    <property type="protein sequence ID" value="TFK90624.1"/>
    <property type="molecule type" value="Genomic_DNA"/>
</dbReference>
<reference evidence="2 3" key="1">
    <citation type="journal article" date="2019" name="Nat. Ecol. Evol.">
        <title>Megaphylogeny resolves global patterns of mushroom evolution.</title>
        <authorList>
            <person name="Varga T."/>
            <person name="Krizsan K."/>
            <person name="Foldi C."/>
            <person name="Dima B."/>
            <person name="Sanchez-Garcia M."/>
            <person name="Sanchez-Ramirez S."/>
            <person name="Szollosi G.J."/>
            <person name="Szarkandi J.G."/>
            <person name="Papp V."/>
            <person name="Albert L."/>
            <person name="Andreopoulos W."/>
            <person name="Angelini C."/>
            <person name="Antonin V."/>
            <person name="Barry K.W."/>
            <person name="Bougher N.L."/>
            <person name="Buchanan P."/>
            <person name="Buyck B."/>
            <person name="Bense V."/>
            <person name="Catcheside P."/>
            <person name="Chovatia M."/>
            <person name="Cooper J."/>
            <person name="Damon W."/>
            <person name="Desjardin D."/>
            <person name="Finy P."/>
            <person name="Geml J."/>
            <person name="Haridas S."/>
            <person name="Hughes K."/>
            <person name="Justo A."/>
            <person name="Karasinski D."/>
            <person name="Kautmanova I."/>
            <person name="Kiss B."/>
            <person name="Kocsube S."/>
            <person name="Kotiranta H."/>
            <person name="LaButti K.M."/>
            <person name="Lechner B.E."/>
            <person name="Liimatainen K."/>
            <person name="Lipzen A."/>
            <person name="Lukacs Z."/>
            <person name="Mihaltcheva S."/>
            <person name="Morgado L.N."/>
            <person name="Niskanen T."/>
            <person name="Noordeloos M.E."/>
            <person name="Ohm R.A."/>
            <person name="Ortiz-Santana B."/>
            <person name="Ovrebo C."/>
            <person name="Racz N."/>
            <person name="Riley R."/>
            <person name="Savchenko A."/>
            <person name="Shiryaev A."/>
            <person name="Soop K."/>
            <person name="Spirin V."/>
            <person name="Szebenyi C."/>
            <person name="Tomsovsky M."/>
            <person name="Tulloss R.E."/>
            <person name="Uehling J."/>
            <person name="Grigoriev I.V."/>
            <person name="Vagvolgyi C."/>
            <person name="Papp T."/>
            <person name="Martin F.M."/>
            <person name="Miettinen O."/>
            <person name="Hibbett D.S."/>
            <person name="Nagy L.G."/>
        </authorList>
    </citation>
    <scope>NUCLEOTIDE SEQUENCE [LARGE SCALE GENOMIC DNA]</scope>
    <source>
        <strain evidence="2 3">HHB13444</strain>
    </source>
</reference>
<dbReference type="Proteomes" id="UP000308197">
    <property type="component" value="Unassembled WGS sequence"/>
</dbReference>
<name>A0A5C3PLE7_9APHY</name>
<evidence type="ECO:0000313" key="3">
    <source>
        <dbReference type="Proteomes" id="UP000308197"/>
    </source>
</evidence>
<proteinExistence type="predicted"/>
<feature type="compositionally biased region" description="Polar residues" evidence="1">
    <location>
        <begin position="16"/>
        <end position="29"/>
    </location>
</feature>
<evidence type="ECO:0000313" key="2">
    <source>
        <dbReference type="EMBL" id="TFK90624.1"/>
    </source>
</evidence>
<dbReference type="InParanoid" id="A0A5C3PLE7"/>
<organism evidence="2 3">
    <name type="scientific">Polyporus arcularius HHB13444</name>
    <dbReference type="NCBI Taxonomy" id="1314778"/>
    <lineage>
        <taxon>Eukaryota</taxon>
        <taxon>Fungi</taxon>
        <taxon>Dikarya</taxon>
        <taxon>Basidiomycota</taxon>
        <taxon>Agaricomycotina</taxon>
        <taxon>Agaricomycetes</taxon>
        <taxon>Polyporales</taxon>
        <taxon>Polyporaceae</taxon>
        <taxon>Polyporus</taxon>
    </lineage>
</organism>
<feature type="region of interest" description="Disordered" evidence="1">
    <location>
        <begin position="1"/>
        <end position="29"/>
    </location>
</feature>